<name>A0A6A6F1F1_9PEZI</name>
<feature type="chain" id="PRO_5025616172" description="Secreted protein" evidence="1">
    <location>
        <begin position="20"/>
        <end position="66"/>
    </location>
</feature>
<dbReference type="AlphaFoldDB" id="A0A6A6F1F1"/>
<gene>
    <name evidence="2" type="ORF">CERZMDRAFT_115099</name>
</gene>
<sequence>MVIIIIIIIIILHPQQQLSTLPWFLAKPPSCRPSSNLASTSTNTYRRDFLQSATGAARHRSNGGAA</sequence>
<organism evidence="2 3">
    <name type="scientific">Cercospora zeae-maydis SCOH1-5</name>
    <dbReference type="NCBI Taxonomy" id="717836"/>
    <lineage>
        <taxon>Eukaryota</taxon>
        <taxon>Fungi</taxon>
        <taxon>Dikarya</taxon>
        <taxon>Ascomycota</taxon>
        <taxon>Pezizomycotina</taxon>
        <taxon>Dothideomycetes</taxon>
        <taxon>Dothideomycetidae</taxon>
        <taxon>Mycosphaerellales</taxon>
        <taxon>Mycosphaerellaceae</taxon>
        <taxon>Cercospora</taxon>
    </lineage>
</organism>
<dbReference type="EMBL" id="ML992702">
    <property type="protein sequence ID" value="KAF2207592.1"/>
    <property type="molecule type" value="Genomic_DNA"/>
</dbReference>
<accession>A0A6A6F1F1</accession>
<reference evidence="2" key="1">
    <citation type="journal article" date="2020" name="Stud. Mycol.">
        <title>101 Dothideomycetes genomes: a test case for predicting lifestyles and emergence of pathogens.</title>
        <authorList>
            <person name="Haridas S."/>
            <person name="Albert R."/>
            <person name="Binder M."/>
            <person name="Bloem J."/>
            <person name="Labutti K."/>
            <person name="Salamov A."/>
            <person name="Andreopoulos B."/>
            <person name="Baker S."/>
            <person name="Barry K."/>
            <person name="Bills G."/>
            <person name="Bluhm B."/>
            <person name="Cannon C."/>
            <person name="Castanera R."/>
            <person name="Culley D."/>
            <person name="Daum C."/>
            <person name="Ezra D."/>
            <person name="Gonzalez J."/>
            <person name="Henrissat B."/>
            <person name="Kuo A."/>
            <person name="Liang C."/>
            <person name="Lipzen A."/>
            <person name="Lutzoni F."/>
            <person name="Magnuson J."/>
            <person name="Mondo S."/>
            <person name="Nolan M."/>
            <person name="Ohm R."/>
            <person name="Pangilinan J."/>
            <person name="Park H.-J."/>
            <person name="Ramirez L."/>
            <person name="Alfaro M."/>
            <person name="Sun H."/>
            <person name="Tritt A."/>
            <person name="Yoshinaga Y."/>
            <person name="Zwiers L.-H."/>
            <person name="Turgeon B."/>
            <person name="Goodwin S."/>
            <person name="Spatafora J."/>
            <person name="Crous P."/>
            <person name="Grigoriev I."/>
        </authorList>
    </citation>
    <scope>NUCLEOTIDE SEQUENCE</scope>
    <source>
        <strain evidence="2">SCOH1-5</strain>
    </source>
</reference>
<evidence type="ECO:0000256" key="1">
    <source>
        <dbReference type="SAM" id="SignalP"/>
    </source>
</evidence>
<protein>
    <recommendedName>
        <fullName evidence="4">Secreted protein</fullName>
    </recommendedName>
</protein>
<dbReference type="Proteomes" id="UP000799539">
    <property type="component" value="Unassembled WGS sequence"/>
</dbReference>
<keyword evidence="3" id="KW-1185">Reference proteome</keyword>
<evidence type="ECO:0000313" key="3">
    <source>
        <dbReference type="Proteomes" id="UP000799539"/>
    </source>
</evidence>
<evidence type="ECO:0008006" key="4">
    <source>
        <dbReference type="Google" id="ProtNLM"/>
    </source>
</evidence>
<evidence type="ECO:0000313" key="2">
    <source>
        <dbReference type="EMBL" id="KAF2207592.1"/>
    </source>
</evidence>
<feature type="signal peptide" evidence="1">
    <location>
        <begin position="1"/>
        <end position="19"/>
    </location>
</feature>
<keyword evidence="1" id="KW-0732">Signal</keyword>
<proteinExistence type="predicted"/>